<evidence type="ECO:0000313" key="2">
    <source>
        <dbReference type="EMBL" id="BAB93858.1"/>
    </source>
</evidence>
<reference evidence="2" key="9">
    <citation type="journal article" date="1996" name="Biochem. Biophys. Res. Commun.">
        <title>A new plasmid-encoded proteic killer gene system: cloning, sequencing, and analyzing hig locus of plasmid Rts1.</title>
        <authorList>
            <person name="Tian Q.B."/>
            <person name="Ohnishi M."/>
            <person name="Tabuchi A."/>
            <person name="Terawaki Y."/>
        </authorList>
    </citation>
    <scope>NUCLEOTIDE SEQUENCE</scope>
    <source>
        <strain evidence="2">UR-75</strain>
        <plasmid evidence="2">Rts1</plasmid>
    </source>
</reference>
<dbReference type="AlphaFoldDB" id="Q8KJT5"/>
<evidence type="ECO:0000256" key="1">
    <source>
        <dbReference type="SAM" id="MobiDB-lite"/>
    </source>
</evidence>
<reference evidence="2" key="6">
    <citation type="journal article" date="1988" name="Plasmid">
        <title>Nucleotide sequence and copy control function of the extension of the incI region (incI-b) of Rts 1.</title>
        <authorList>
            <person name="Nozue H."/>
            <person name="Tsuchiya K."/>
            <person name="Kamio Y."/>
        </authorList>
    </citation>
    <scope>NUCLEOTIDE SEQUENCE</scope>
    <source>
        <strain evidence="2">UR-75</strain>
        <plasmid evidence="2">Rts1</plasmid>
    </source>
</reference>
<geneLocation type="plasmid" evidence="2">
    <name>Rts1</name>
</geneLocation>
<reference evidence="2" key="1">
    <citation type="journal article" date="1968" name="Nature">
        <title>Temperature sensitivity of cell growth in Escherichia coli associated with the temperature sensitive R(KM) factor.</title>
        <authorList>
            <person name="Terawaki Y."/>
            <person name="Kakizawa Y."/>
            <person name="Takayasu H."/>
            <person name="Yoshikawa M."/>
        </authorList>
    </citation>
    <scope>NUCLEOTIDE SEQUENCE</scope>
    <source>
        <strain evidence="2">UR-75</strain>
        <plasmid evidence="2">Rts1</plasmid>
    </source>
</reference>
<proteinExistence type="predicted"/>
<protein>
    <submittedName>
        <fullName evidence="2">Uncharacterized protein</fullName>
    </submittedName>
</protein>
<reference evidence="2" key="2">
    <citation type="journal article" date="1983" name="J. Bacteriol.">
        <title>Nucleotide sequence of an incompatibility region of mini-Rts1 that contains five direct repeats.</title>
        <authorList>
            <person name="Kamio Y."/>
            <person name="Terawaki Y."/>
        </authorList>
    </citation>
    <scope>NUCLEOTIDE SEQUENCE</scope>
    <source>
        <strain evidence="2">UR-75</strain>
        <plasmid evidence="2">Rts1</plasmid>
    </source>
</reference>
<reference evidence="2" key="4">
    <citation type="journal article" date="1985" name="J. Bacteriol.">
        <title>Organization of the Tn6-related kanamycin resistance transposon Tn2680 carrying two copies of IS26 and an IS903 variant, IS903. B.</title>
        <authorList>
            <person name="Mollet B."/>
            <person name="Clerget M."/>
            <person name="Meyer J."/>
            <person name="Iida S."/>
        </authorList>
    </citation>
    <scope>NUCLEOTIDE SEQUENCE</scope>
    <source>
        <strain evidence="2">UR-75</strain>
        <plasmid evidence="2">Rts1</plasmid>
    </source>
</reference>
<reference evidence="2" key="10">
    <citation type="journal article" date="2002" name="J. Bacteriol.">
        <title>Complete nucleotide sequence of plasmid Rts1: implications for evolution of large plasmid Genomes.</title>
        <authorList>
            <person name="Murata T."/>
            <person name="Ohnishi M."/>
            <person name="Ara T."/>
            <person name="Kaneko J."/>
            <person name="Han C.-G."/>
            <person name="Li Y.F."/>
            <person name="Takashima K."/>
            <person name="Nojima H."/>
            <person name="Nakayama K."/>
            <person name="Kaji A."/>
            <person name="Kamio Y."/>
            <person name="Miki T."/>
            <person name="Mori H."/>
            <person name="Ohtsubo E."/>
            <person name="Terawaki Y."/>
            <person name="Hayashi T."/>
        </authorList>
    </citation>
    <scope>NUCLEOTIDE SEQUENCE</scope>
    <source>
        <strain evidence="2">UR-75</strain>
        <plasmid evidence="2">Rts1</plasmid>
    </source>
</reference>
<reference evidence="2" key="5">
    <citation type="journal article" date="1988" name="J. Bacteriol.">
        <title>Nucleotide sequence of an Rts1 fragment causing temperature-dependent instability.</title>
        <authorList>
            <person name="Tanaka M."/>
            <person name="Okawa N."/>
            <person name="Mori K."/>
            <person name="Suyama Y."/>
            <person name="Kaji A."/>
        </authorList>
    </citation>
    <scope>NUCLEOTIDE SEQUENCE</scope>
    <source>
        <strain evidence="2">UR-75</strain>
        <plasmid evidence="2">Rts1</plasmid>
    </source>
</reference>
<reference evidence="2" key="8">
    <citation type="journal article" date="1994" name="J. Mol. Biol.">
        <title>Molecular cloning and expression of a novel hydroxymethylcytosine-specific restriction enzyme (PvuRts1I) modulated by glucosylation of DNA.</title>
        <authorList>
            <person name="Janosi L."/>
            <person name="Yonemitsu H."/>
            <person name="Hong H."/>
            <person name="Kaji A."/>
        </authorList>
    </citation>
    <scope>NUCLEOTIDE SEQUENCE</scope>
    <source>
        <strain evidence="2">UR-75</strain>
        <plasmid evidence="2">Rts1</plasmid>
    </source>
</reference>
<accession>Q8KJT5</accession>
<reference evidence="2" key="3">
    <citation type="journal article" date="1984" name="J. Bacteriol.">
        <title>Complete nucleotide sequence of mini-Rts1 and its copy mutant.</title>
        <authorList>
            <person name="Kamio Y."/>
            <person name="Tabuchi A."/>
            <person name="Itoh Y."/>
            <person name="Katagiri H."/>
            <person name="Terawaki Y."/>
        </authorList>
    </citation>
    <scope>NUCLEOTIDE SEQUENCE</scope>
    <source>
        <strain evidence="2">UR-75</strain>
        <plasmid evidence="2">Rts1</plasmid>
    </source>
</reference>
<feature type="region of interest" description="Disordered" evidence="1">
    <location>
        <begin position="31"/>
        <end position="52"/>
    </location>
</feature>
<dbReference type="EMBL" id="AP004237">
    <property type="protein sequence ID" value="BAB93858.1"/>
    <property type="molecule type" value="Genomic_DNA"/>
</dbReference>
<sequence length="52" mass="6123">MFGKVHSSNKNDNCYRGLNEHEPVNAVAKFHYQRQHERSRKGQLKRKGLLQS</sequence>
<gene>
    <name evidence="2" type="primary">orf296</name>
</gene>
<reference evidence="2" key="7">
    <citation type="journal article" date="1991" name="J. Bacteriol.">
        <title>Three short fragments of Rts1 DNA are responsible for the temperature-sensitive growth phenotype (Tsg) of host bacteria.</title>
        <authorList>
            <person name="Mochida S."/>
            <person name="Tsuchiya H."/>
            <person name="Mori K."/>
            <person name="Kaji A."/>
        </authorList>
    </citation>
    <scope>NUCLEOTIDE SEQUENCE</scope>
    <source>
        <strain evidence="2">UR-75</strain>
        <plasmid evidence="2">Rts1</plasmid>
    </source>
</reference>
<keyword evidence="2" id="KW-0614">Plasmid</keyword>
<name>Q8KJT5_PROVU</name>
<organism evidence="2">
    <name type="scientific">Proteus vulgaris</name>
    <dbReference type="NCBI Taxonomy" id="585"/>
    <lineage>
        <taxon>Bacteria</taxon>
        <taxon>Pseudomonadati</taxon>
        <taxon>Pseudomonadota</taxon>
        <taxon>Gammaproteobacteria</taxon>
        <taxon>Enterobacterales</taxon>
        <taxon>Morganellaceae</taxon>
        <taxon>Proteus</taxon>
    </lineage>
</organism>